<dbReference type="Gene3D" id="3.40.50.1390">
    <property type="entry name" value="Resolvase, N-terminal catalytic domain"/>
    <property type="match status" value="1"/>
</dbReference>
<protein>
    <submittedName>
        <fullName evidence="4">Transposase</fullName>
    </submittedName>
</protein>
<dbReference type="Proteomes" id="UP000636010">
    <property type="component" value="Unassembled WGS sequence"/>
</dbReference>
<proteinExistence type="predicted"/>
<name>A0ABQ1N767_9BACT</name>
<gene>
    <name evidence="4" type="ORF">GCM10011506_46460</name>
</gene>
<evidence type="ECO:0000313" key="4">
    <source>
        <dbReference type="EMBL" id="GGC55507.1"/>
    </source>
</evidence>
<evidence type="ECO:0000259" key="3">
    <source>
        <dbReference type="PROSITE" id="PS51736"/>
    </source>
</evidence>
<dbReference type="PANTHER" id="PTHR30461">
    <property type="entry name" value="DNA-INVERTASE FROM LAMBDOID PROPHAGE"/>
    <property type="match status" value="1"/>
</dbReference>
<dbReference type="EMBL" id="BMEC01000023">
    <property type="protein sequence ID" value="GGC55507.1"/>
    <property type="molecule type" value="Genomic_DNA"/>
</dbReference>
<dbReference type="CDD" id="cd03768">
    <property type="entry name" value="SR_ResInv"/>
    <property type="match status" value="1"/>
</dbReference>
<evidence type="ECO:0000313" key="5">
    <source>
        <dbReference type="Proteomes" id="UP000636010"/>
    </source>
</evidence>
<keyword evidence="2" id="KW-0233">DNA recombination</keyword>
<organism evidence="4 5">
    <name type="scientific">Marivirga lumbricoides</name>
    <dbReference type="NCBI Taxonomy" id="1046115"/>
    <lineage>
        <taxon>Bacteria</taxon>
        <taxon>Pseudomonadati</taxon>
        <taxon>Bacteroidota</taxon>
        <taxon>Cytophagia</taxon>
        <taxon>Cytophagales</taxon>
        <taxon>Marivirgaceae</taxon>
        <taxon>Marivirga</taxon>
    </lineage>
</organism>
<dbReference type="InterPro" id="IPR006119">
    <property type="entry name" value="Resolv_N"/>
</dbReference>
<evidence type="ECO:0000256" key="2">
    <source>
        <dbReference type="ARBA" id="ARBA00023172"/>
    </source>
</evidence>
<dbReference type="SMART" id="SM00857">
    <property type="entry name" value="Resolvase"/>
    <property type="match status" value="1"/>
</dbReference>
<keyword evidence="1" id="KW-0238">DNA-binding</keyword>
<feature type="domain" description="Resolvase/invertase-type recombinase catalytic" evidence="3">
    <location>
        <begin position="2"/>
        <end position="150"/>
    </location>
</feature>
<evidence type="ECO:0000256" key="1">
    <source>
        <dbReference type="ARBA" id="ARBA00023125"/>
    </source>
</evidence>
<keyword evidence="5" id="KW-1185">Reference proteome</keyword>
<dbReference type="PROSITE" id="PS51736">
    <property type="entry name" value="RECOMBINASES_3"/>
    <property type="match status" value="1"/>
</dbReference>
<dbReference type="InterPro" id="IPR050639">
    <property type="entry name" value="SSR_resolvase"/>
</dbReference>
<dbReference type="SUPFAM" id="SSF53041">
    <property type="entry name" value="Resolvase-like"/>
    <property type="match status" value="1"/>
</dbReference>
<dbReference type="Pfam" id="PF00239">
    <property type="entry name" value="Resolvase"/>
    <property type="match status" value="1"/>
</dbReference>
<sequence>MDICIYGRVSSEGQDYNRQLINIKKVAKERNWNVRRIFTDKISGNVQSDSRPAFKQMVEYMESNGITIVAVSEVSRLSRTVLGVLQTVETLHKNGIGVYVQQFNMISLERNIENPMVMLLLQVLAMGAQMENSIRAERQAQGIEIAKLKGKYSGRSKGAKKSRTAYLNDYKDVTELLEKSDLSLRKISILTNHSINTVRKVKKLLIN</sequence>
<dbReference type="PANTHER" id="PTHR30461:SF2">
    <property type="entry name" value="SERINE RECOMBINASE PINE-RELATED"/>
    <property type="match status" value="1"/>
</dbReference>
<dbReference type="RefSeq" id="WP_188467750.1">
    <property type="nucleotide sequence ID" value="NZ_BAABHU010000023.1"/>
</dbReference>
<dbReference type="InterPro" id="IPR036162">
    <property type="entry name" value="Resolvase-like_N_sf"/>
</dbReference>
<comment type="caution">
    <text evidence="4">The sequence shown here is derived from an EMBL/GenBank/DDBJ whole genome shotgun (WGS) entry which is preliminary data.</text>
</comment>
<accession>A0ABQ1N767</accession>
<reference evidence="5" key="1">
    <citation type="journal article" date="2019" name="Int. J. Syst. Evol. Microbiol.">
        <title>The Global Catalogue of Microorganisms (GCM) 10K type strain sequencing project: providing services to taxonomists for standard genome sequencing and annotation.</title>
        <authorList>
            <consortium name="The Broad Institute Genomics Platform"/>
            <consortium name="The Broad Institute Genome Sequencing Center for Infectious Disease"/>
            <person name="Wu L."/>
            <person name="Ma J."/>
        </authorList>
    </citation>
    <scope>NUCLEOTIDE SEQUENCE [LARGE SCALE GENOMIC DNA]</scope>
    <source>
        <strain evidence="5">CGMCC 1.10832</strain>
    </source>
</reference>